<evidence type="ECO:0000313" key="2">
    <source>
        <dbReference type="EMBL" id="MDM7856243.1"/>
    </source>
</evidence>
<feature type="transmembrane region" description="Helical" evidence="1">
    <location>
        <begin position="86"/>
        <end position="112"/>
    </location>
</feature>
<feature type="transmembrane region" description="Helical" evidence="1">
    <location>
        <begin position="124"/>
        <end position="148"/>
    </location>
</feature>
<dbReference type="EMBL" id="JAUCGQ010000002">
    <property type="protein sequence ID" value="MDM7856243.1"/>
    <property type="molecule type" value="Genomic_DNA"/>
</dbReference>
<sequence length="418" mass="43733">MTPFMIFLRRSTARRAFVLLVAAGLFAVFSRETWRGEWARTFDWAMGAVILVGPVAAGIAAYDAYTTLGRAWRQISATMPRAGAEAALSACAVWLWSCVAWLCVAIVAMTATVSSASGPPAVQYWALVAVVGILLAASAVGTAIGLLIPHLVAGPLAVIVVFCIPIACAWLDLPHIFVFGGATGTLVGLRYSVGVVAMLLLLNLCVAVLAIAIASWALRRNAAGRCTWALLAAPVAVFVVAVLLGPSTGNAFVPDVHVAYDCTGQAPQICMARATSAHLAEVDAEARPLISALAALGASLPSRYEQRFAAPDPTVGSIELSDDELTAGKVSKDDVALSIARPADCAAYYGPVPPDDALNAQALIADWALRKSGTGNARGWVGARADDAVISGKLDGWVRRTFDQLSKCEFDDIAKPSL</sequence>
<reference evidence="2 3" key="1">
    <citation type="submission" date="2023-06" db="EMBL/GenBank/DDBJ databases">
        <title>Cellulomonas sp. MW4 Whole genome sequence.</title>
        <authorList>
            <person name="Park S."/>
        </authorList>
    </citation>
    <scope>NUCLEOTIDE SEQUENCE [LARGE SCALE GENOMIC DNA]</scope>
    <source>
        <strain evidence="2 3">MW4</strain>
    </source>
</reference>
<accession>A0ABT7SJ86</accession>
<dbReference type="RefSeq" id="WP_289456333.1">
    <property type="nucleotide sequence ID" value="NZ_JAUCGQ010000002.1"/>
</dbReference>
<evidence type="ECO:0008006" key="4">
    <source>
        <dbReference type="Google" id="ProtNLM"/>
    </source>
</evidence>
<proteinExistence type="predicted"/>
<evidence type="ECO:0000313" key="3">
    <source>
        <dbReference type="Proteomes" id="UP001529338"/>
    </source>
</evidence>
<keyword evidence="1" id="KW-0812">Transmembrane</keyword>
<keyword evidence="1" id="KW-0472">Membrane</keyword>
<keyword evidence="3" id="KW-1185">Reference proteome</keyword>
<evidence type="ECO:0000256" key="1">
    <source>
        <dbReference type="SAM" id="Phobius"/>
    </source>
</evidence>
<organism evidence="2 3">
    <name type="scientific">Cellulomonas alba</name>
    <dbReference type="NCBI Taxonomy" id="3053467"/>
    <lineage>
        <taxon>Bacteria</taxon>
        <taxon>Bacillati</taxon>
        <taxon>Actinomycetota</taxon>
        <taxon>Actinomycetes</taxon>
        <taxon>Micrococcales</taxon>
        <taxon>Cellulomonadaceae</taxon>
        <taxon>Cellulomonas</taxon>
    </lineage>
</organism>
<feature type="transmembrane region" description="Helical" evidence="1">
    <location>
        <begin position="193"/>
        <end position="214"/>
    </location>
</feature>
<gene>
    <name evidence="2" type="ORF">QRT04_14995</name>
</gene>
<name>A0ABT7SJ86_9CELL</name>
<keyword evidence="1" id="KW-1133">Transmembrane helix</keyword>
<feature type="transmembrane region" description="Helical" evidence="1">
    <location>
        <begin position="155"/>
        <end position="173"/>
    </location>
</feature>
<dbReference type="Proteomes" id="UP001529338">
    <property type="component" value="Unassembled WGS sequence"/>
</dbReference>
<feature type="transmembrane region" description="Helical" evidence="1">
    <location>
        <begin position="46"/>
        <end position="65"/>
    </location>
</feature>
<comment type="caution">
    <text evidence="2">The sequence shown here is derived from an EMBL/GenBank/DDBJ whole genome shotgun (WGS) entry which is preliminary data.</text>
</comment>
<feature type="transmembrane region" description="Helical" evidence="1">
    <location>
        <begin position="226"/>
        <end position="245"/>
    </location>
</feature>
<protein>
    <recommendedName>
        <fullName evidence="4">ABC transporter permease</fullName>
    </recommendedName>
</protein>